<dbReference type="AlphaFoldDB" id="A0A0F9EFN4"/>
<proteinExistence type="predicted"/>
<gene>
    <name evidence="1" type="ORF">LCGC14_2372720</name>
</gene>
<name>A0A0F9EFN4_9ZZZZ</name>
<organism evidence="1">
    <name type="scientific">marine sediment metagenome</name>
    <dbReference type="NCBI Taxonomy" id="412755"/>
    <lineage>
        <taxon>unclassified sequences</taxon>
        <taxon>metagenomes</taxon>
        <taxon>ecological metagenomes</taxon>
    </lineage>
</organism>
<protein>
    <submittedName>
        <fullName evidence="1">Uncharacterized protein</fullName>
    </submittedName>
</protein>
<accession>A0A0F9EFN4</accession>
<comment type="caution">
    <text evidence="1">The sequence shown here is derived from an EMBL/GenBank/DDBJ whole genome shotgun (WGS) entry which is preliminary data.</text>
</comment>
<reference evidence="1" key="1">
    <citation type="journal article" date="2015" name="Nature">
        <title>Complex archaea that bridge the gap between prokaryotes and eukaryotes.</title>
        <authorList>
            <person name="Spang A."/>
            <person name="Saw J.H."/>
            <person name="Jorgensen S.L."/>
            <person name="Zaremba-Niedzwiedzka K."/>
            <person name="Martijn J."/>
            <person name="Lind A.E."/>
            <person name="van Eijk R."/>
            <person name="Schleper C."/>
            <person name="Guy L."/>
            <person name="Ettema T.J."/>
        </authorList>
    </citation>
    <scope>NUCLEOTIDE SEQUENCE</scope>
</reference>
<sequence length="209" mass="23688">MKCKCGHEGSMHTDNGHTNVGECYIYLDGNYKNKCDCKQFIPQERKMSKEEMDLLYNKGEGLDYSFEENKGCGKPLLEGVVFCCGDYSNGYIQLCPSCLSNSLKGASTPNRKINPEDKDPDDVSNLPVVVDSGSDFIWKLKEKMNLTFVELAKSYDYNKETKQWLALYKLTQKLGKDVAECFEMIQEDMKGLKGEEALKLIIKNRVGNL</sequence>
<evidence type="ECO:0000313" key="1">
    <source>
        <dbReference type="EMBL" id="KKL28681.1"/>
    </source>
</evidence>
<dbReference type="EMBL" id="LAZR01035010">
    <property type="protein sequence ID" value="KKL28681.1"/>
    <property type="molecule type" value="Genomic_DNA"/>
</dbReference>